<dbReference type="GO" id="GO:0004531">
    <property type="term" value="F:deoxyribonuclease II activity"/>
    <property type="evidence" value="ECO:0007669"/>
    <property type="project" value="InterPro"/>
</dbReference>
<feature type="coiled-coil region" evidence="4">
    <location>
        <begin position="1018"/>
        <end position="1045"/>
    </location>
</feature>
<dbReference type="Gene3D" id="1.20.1060.20">
    <property type="match status" value="1"/>
</dbReference>
<dbReference type="InterPro" id="IPR036277">
    <property type="entry name" value="SMC_hinge_sf"/>
</dbReference>
<protein>
    <recommendedName>
        <fullName evidence="6">SMC hinge domain-containing protein</fullName>
    </recommendedName>
</protein>
<dbReference type="CDD" id="cd09120">
    <property type="entry name" value="PLDc_DNaseII_1"/>
    <property type="match status" value="1"/>
</dbReference>
<gene>
    <name evidence="7" type="ORF">RDWZM_006212</name>
</gene>
<dbReference type="InterPro" id="IPR027417">
    <property type="entry name" value="P-loop_NTPase"/>
</dbReference>
<dbReference type="SUPFAM" id="SSF52540">
    <property type="entry name" value="P-loop containing nucleoside triphosphate hydrolases"/>
    <property type="match status" value="1"/>
</dbReference>
<dbReference type="EMBL" id="JAPWDV010000002">
    <property type="protein sequence ID" value="KAJ6220400.1"/>
    <property type="molecule type" value="Genomic_DNA"/>
</dbReference>
<evidence type="ECO:0000256" key="2">
    <source>
        <dbReference type="ARBA" id="ARBA00022801"/>
    </source>
</evidence>
<dbReference type="Pfam" id="PF03265">
    <property type="entry name" value="DNase_II"/>
    <property type="match status" value="1"/>
</dbReference>
<dbReference type="InterPro" id="IPR004947">
    <property type="entry name" value="DNase_II"/>
</dbReference>
<dbReference type="SMART" id="SM00968">
    <property type="entry name" value="SMC_hinge"/>
    <property type="match status" value="1"/>
</dbReference>
<dbReference type="InterPro" id="IPR038729">
    <property type="entry name" value="Rad50/SbcC_AAA"/>
</dbReference>
<evidence type="ECO:0000256" key="1">
    <source>
        <dbReference type="ARBA" id="ARBA00007527"/>
    </source>
</evidence>
<dbReference type="SUPFAM" id="SSF75553">
    <property type="entry name" value="Smc hinge domain"/>
    <property type="match status" value="1"/>
</dbReference>
<dbReference type="GO" id="GO:0051276">
    <property type="term" value="P:chromosome organization"/>
    <property type="evidence" value="ECO:0007669"/>
    <property type="project" value="InterPro"/>
</dbReference>
<dbReference type="Gene3D" id="1.10.287.1490">
    <property type="match status" value="1"/>
</dbReference>
<feature type="signal peptide" evidence="5">
    <location>
        <begin position="1"/>
        <end position="19"/>
    </location>
</feature>
<reference evidence="7" key="1">
    <citation type="submission" date="2022-12" db="EMBL/GenBank/DDBJ databases">
        <title>Genome assemblies of Blomia tropicalis.</title>
        <authorList>
            <person name="Cui Y."/>
        </authorList>
    </citation>
    <scope>NUCLEOTIDE SEQUENCE</scope>
    <source>
        <tissue evidence="7">Adult mites</tissue>
    </source>
</reference>
<dbReference type="Pfam" id="PF13476">
    <property type="entry name" value="AAA_23"/>
    <property type="match status" value="1"/>
</dbReference>
<keyword evidence="8" id="KW-1185">Reference proteome</keyword>
<dbReference type="Gene3D" id="3.40.50.300">
    <property type="entry name" value="P-loop containing nucleotide triphosphate hydrolases"/>
    <property type="match status" value="2"/>
</dbReference>
<evidence type="ECO:0000313" key="8">
    <source>
        <dbReference type="Proteomes" id="UP001142055"/>
    </source>
</evidence>
<evidence type="ECO:0000256" key="4">
    <source>
        <dbReference type="SAM" id="Coils"/>
    </source>
</evidence>
<feature type="coiled-coil region" evidence="4">
    <location>
        <begin position="593"/>
        <end position="712"/>
    </location>
</feature>
<keyword evidence="2" id="KW-0378">Hydrolase</keyword>
<name>A0A9Q0MB02_BLOTA</name>
<sequence>MKIPYWFLCFVFILQVAHCCYDENGNVVDYFIVYKVPKLENSSNNLIRNGYGYAYMSSSSSKSWHLSKRSISDKNSILGLTLKPIFDNNRKVDNKKTANLIAYSDQPPIYNVNSSIRSASSALAHAKGLFYISRINGFWLSHSVPHFADLKKEKYTYPETGRDNGQTLLCVSLRRNDSNTINTIAKHLLILRPKIFQKNLISDFLKQYPVFNNISSKRRNRDQTLIGNIFSSKGTKFITFAKSNLYKMDIYSKLIAPYFQENLLVQTWRNGAGGKLDSDCVEQYKVMNIEQIEIDPIITWKYTEDHSKWAVTMKNGNNDTYTCVADLNRMRSQFNRGGGAIYGFKSYGKKVEMTGFDPSFNAITGFNGSGKSNILDAICFVLGLSRMDMARCHQLNELIYKNGQAGVTTASVTIEIDNSDGKFQQLEYQNSKTIVVKREITIKNTSKFLIDGFCVTKEKLLDFFQSVSLNIQNPHFLIMQGKVVKVAGMKPIELLSMVQETVGVSVFETKKKQNLAKVEKLDNDLKEIYTLINDSITPRLNQLKEEERLLIEFRNLSSEYDKMSRILVAYKYLSIKDIVNNSDNLIEDKISCIEQIEESIEGIQKHLTDVTKEMEILQGKLDKEIGGNLKEIESNLNEKRKELDLISANRQLNVDNLKKEQEKMDKLKKSFKNDNDALIKKKSAFEDIQSRYEKLEQENSENETNLAKAEKDFEAITLGLSKGRDGEEAATLTQQLLTSKDQLITIEANLNRSKIQIDNTSEDLKNKKQKVLSDKNSYEKGSWEIENRKKEAEIIQNELNTMNFNVEHYEESKANRTNYKKQYQLLLDQQNQLQAEVPLMKFNYTKPHPHFNDSDVIGVVAELFQVKDPDYALAIEKVCGGKLFNVVVSNEEVGKAILSRGNLREKRTILPLTKMNPKKIRDREMDALRVAERLVGKGNVHYAINLITFDSNLRPAIEHVFGDTMVCPNAQMAKKLILNDNVKKMTVTMEGEIFNPRGIVTGGAVKSGQHTLNIVSQLRNIKYELELMNVRIQQNEEEFQRLNELSKPFFHLKSKLELKNKEINLLEQKLTESDHYTLLKEVEEMETIVKREQDNLKKLEVEKTDLIKHIKELEHKINNSESIRQKERSDAEKHLKLAKKLFENSSKKLQSEQQQFESLTQEIKHFDDILATLQSKIDTLQSEMDLIQVEINKFNAESESFTEQIHILETEYNDYRKTLNEKSKEIKNLSKKQEEFSNSICENENKVKNLKLEIEDIKTKKKDAGHQLKSILNKYAWIVDEERDFNSPDSEYRVLHHNFNLDEFQDRMSAIKSKKASLSKSVNMKANIMHGEKQKELDDLLKKSDTLVQDRNKVLEHIDDAEKRKDTELRKAWKKVNESFGHIFSTLLPNSFCKLVPVNGRTINDGFEIKVSFGSVWKESLSELSGGQRSLVALSLVLALLKYNPAPLYILDEVDAALDQSHTTNIGVMIKRHFKNSQFIVVSLKDDIKNIPIGLVIGDIFQSPTMSSINPLANSVQLRLIQKEDSNHDHVMRLEKSERCMTIKVNGPFDVGSLMGFSGEQCFHFSMKTWIILYVLPQVIADGNEKIAYKNQTQINMIAKGDIRLVVDQGICNIYLLRGKLYENGKLCAQNNQLSLSLNMVEFNRMSECNWFNMPSSNGKESLVPLIVKHGDIRSCSDNNNDQSRLLFIGILKKEREEVIASIIGTIYRAPIEPYRFGKSKFVFELIYINGFDQYNEEQMKMVEHSQSLITIKPRDEACTSIYSTSGHGFTICYPSIVHINGQLLIVDSKDGSLIRHLNTSRHQIDHLFGNLKVYVCDENIIVLDNKTNCFQIDKI</sequence>
<evidence type="ECO:0000313" key="7">
    <source>
        <dbReference type="EMBL" id="KAJ6220400.1"/>
    </source>
</evidence>
<evidence type="ECO:0000256" key="3">
    <source>
        <dbReference type="ARBA" id="ARBA00023054"/>
    </source>
</evidence>
<dbReference type="OMA" id="VEKNTWI"/>
<dbReference type="Pfam" id="PF06470">
    <property type="entry name" value="SMC_hinge"/>
    <property type="match status" value="1"/>
</dbReference>
<comment type="caution">
    <text evidence="7">The sequence shown here is derived from an EMBL/GenBank/DDBJ whole genome shotgun (WGS) entry which is preliminary data.</text>
</comment>
<feature type="coiled-coil region" evidence="4">
    <location>
        <begin position="809"/>
        <end position="836"/>
    </location>
</feature>
<feature type="coiled-coil region" evidence="4">
    <location>
        <begin position="1082"/>
        <end position="1267"/>
    </location>
</feature>
<feature type="domain" description="SMC hinge" evidence="6">
    <location>
        <begin position="854"/>
        <end position="977"/>
    </location>
</feature>
<keyword evidence="5" id="KW-0732">Signal</keyword>
<proteinExistence type="inferred from homology"/>
<dbReference type="GO" id="GO:0005524">
    <property type="term" value="F:ATP binding"/>
    <property type="evidence" value="ECO:0007669"/>
    <property type="project" value="InterPro"/>
</dbReference>
<dbReference type="GO" id="GO:0005694">
    <property type="term" value="C:chromosome"/>
    <property type="evidence" value="ECO:0007669"/>
    <property type="project" value="InterPro"/>
</dbReference>
<dbReference type="Proteomes" id="UP001142055">
    <property type="component" value="Chromosome 2"/>
</dbReference>
<dbReference type="SUPFAM" id="SSF57997">
    <property type="entry name" value="Tropomyosin"/>
    <property type="match status" value="1"/>
</dbReference>
<dbReference type="PANTHER" id="PTHR43977">
    <property type="entry name" value="STRUCTURAL MAINTENANCE OF CHROMOSOMES PROTEIN 3"/>
    <property type="match status" value="1"/>
</dbReference>
<evidence type="ECO:0000256" key="5">
    <source>
        <dbReference type="SAM" id="SignalP"/>
    </source>
</evidence>
<keyword evidence="3 4" id="KW-0175">Coiled coil</keyword>
<evidence type="ECO:0000259" key="6">
    <source>
        <dbReference type="SMART" id="SM00968"/>
    </source>
</evidence>
<feature type="chain" id="PRO_5040339207" description="SMC hinge domain-containing protein" evidence="5">
    <location>
        <begin position="20"/>
        <end position="1836"/>
    </location>
</feature>
<dbReference type="InterPro" id="IPR010935">
    <property type="entry name" value="SMC_hinge"/>
</dbReference>
<accession>A0A9Q0MB02</accession>
<organism evidence="7 8">
    <name type="scientific">Blomia tropicalis</name>
    <name type="common">Mite</name>
    <dbReference type="NCBI Taxonomy" id="40697"/>
    <lineage>
        <taxon>Eukaryota</taxon>
        <taxon>Metazoa</taxon>
        <taxon>Ecdysozoa</taxon>
        <taxon>Arthropoda</taxon>
        <taxon>Chelicerata</taxon>
        <taxon>Arachnida</taxon>
        <taxon>Acari</taxon>
        <taxon>Acariformes</taxon>
        <taxon>Sarcoptiformes</taxon>
        <taxon>Astigmata</taxon>
        <taxon>Glycyphagoidea</taxon>
        <taxon>Echimyopodidae</taxon>
        <taxon>Blomia</taxon>
    </lineage>
</organism>
<comment type="similarity">
    <text evidence="1">Belongs to the DNase II family.</text>
</comment>
<dbReference type="Gene3D" id="3.30.70.1620">
    <property type="match status" value="1"/>
</dbReference>